<evidence type="ECO:0008006" key="4">
    <source>
        <dbReference type="Google" id="ProtNLM"/>
    </source>
</evidence>
<proteinExistence type="inferred from homology"/>
<dbReference type="PANTHER" id="PTHR33797:SF2">
    <property type="entry name" value="ORGANIC HYDROPEROXIDE RESISTANCE PROTEIN-LIKE"/>
    <property type="match status" value="1"/>
</dbReference>
<evidence type="ECO:0000313" key="2">
    <source>
        <dbReference type="EMBL" id="OAJ39478.1"/>
    </source>
</evidence>
<dbReference type="Proteomes" id="UP000077115">
    <property type="component" value="Unassembled WGS sequence"/>
</dbReference>
<dbReference type="InterPro" id="IPR036102">
    <property type="entry name" value="OsmC/Ohrsf"/>
</dbReference>
<dbReference type="AlphaFoldDB" id="A0A177WH84"/>
<dbReference type="SUPFAM" id="SSF82784">
    <property type="entry name" value="OsmC-like"/>
    <property type="match status" value="1"/>
</dbReference>
<accession>A0A177WH84</accession>
<sequence>MFCRGTALLAVRSVLSKKPAALSTAVIRTIPIRTLTFKPLYTAEATANGGRNGTVKTSDGLLDLQLALPTGLGGPGGAKSNPEQLFAAGYSACFLGALHLVAGKAKITLPASTTVNGHVHIGRHDGSLLLEVELKVYAPDVDKTKLMELVESAHKVCPYSLATRGNVKVHLQSYSHKM</sequence>
<dbReference type="PANTHER" id="PTHR33797">
    <property type="entry name" value="ORGANIC HYDROPEROXIDE RESISTANCE PROTEIN-LIKE"/>
    <property type="match status" value="1"/>
</dbReference>
<reference evidence="2 3" key="2">
    <citation type="submission" date="2016-05" db="EMBL/GenBank/DDBJ databases">
        <title>Lineage-specific infection strategies underlie the spectrum of fungal disease in amphibians.</title>
        <authorList>
            <person name="Cuomo C.A."/>
            <person name="Farrer R.A."/>
            <person name="James T."/>
            <person name="Longcore J."/>
            <person name="Birren B."/>
        </authorList>
    </citation>
    <scope>NUCLEOTIDE SEQUENCE [LARGE SCALE GENOMIC DNA]</scope>
    <source>
        <strain evidence="2 3">JEL423</strain>
    </source>
</reference>
<dbReference type="OrthoDB" id="60422at2759"/>
<protein>
    <recommendedName>
        <fullName evidence="4">Organic hydroperoxide resistance protein</fullName>
    </recommendedName>
</protein>
<reference evidence="2 3" key="1">
    <citation type="submission" date="2006-10" db="EMBL/GenBank/DDBJ databases">
        <title>The Genome Sequence of Batrachochytrium dendrobatidis JEL423.</title>
        <authorList>
            <consortium name="The Broad Institute Genome Sequencing Platform"/>
            <person name="Birren B."/>
            <person name="Lander E."/>
            <person name="Galagan J."/>
            <person name="Cuomo C."/>
            <person name="Devon K."/>
            <person name="Jaffe D."/>
            <person name="Butler J."/>
            <person name="Alvarez P."/>
            <person name="Gnerre S."/>
            <person name="Grabherr M."/>
            <person name="Kleber M."/>
            <person name="Mauceli E."/>
            <person name="Brockman W."/>
            <person name="Young S."/>
            <person name="LaButti K."/>
            <person name="Sykes S."/>
            <person name="DeCaprio D."/>
            <person name="Crawford M."/>
            <person name="Koehrsen M."/>
            <person name="Engels R."/>
            <person name="Montgomery P."/>
            <person name="Pearson M."/>
            <person name="Howarth C."/>
            <person name="Larson L."/>
            <person name="White J."/>
            <person name="O'Leary S."/>
            <person name="Kodira C."/>
            <person name="Zeng Q."/>
            <person name="Yandava C."/>
            <person name="Alvarado L."/>
            <person name="Longcore J."/>
            <person name="James T."/>
        </authorList>
    </citation>
    <scope>NUCLEOTIDE SEQUENCE [LARGE SCALE GENOMIC DNA]</scope>
    <source>
        <strain evidence="2 3">JEL423</strain>
    </source>
</reference>
<dbReference type="GO" id="GO:0006979">
    <property type="term" value="P:response to oxidative stress"/>
    <property type="evidence" value="ECO:0007669"/>
    <property type="project" value="InterPro"/>
</dbReference>
<dbReference type="Gene3D" id="2.20.25.10">
    <property type="match status" value="1"/>
</dbReference>
<dbReference type="InterPro" id="IPR019953">
    <property type="entry name" value="OHR"/>
</dbReference>
<name>A0A177WH84_BATDL</name>
<dbReference type="EMBL" id="DS022303">
    <property type="protein sequence ID" value="OAJ39478.1"/>
    <property type="molecule type" value="Genomic_DNA"/>
</dbReference>
<dbReference type="Pfam" id="PF02566">
    <property type="entry name" value="OsmC"/>
    <property type="match status" value="1"/>
</dbReference>
<dbReference type="InterPro" id="IPR003718">
    <property type="entry name" value="OsmC/Ohr_fam"/>
</dbReference>
<evidence type="ECO:0000313" key="3">
    <source>
        <dbReference type="Proteomes" id="UP000077115"/>
    </source>
</evidence>
<gene>
    <name evidence="2" type="ORF">BDEG_23318</name>
</gene>
<dbReference type="NCBIfam" id="TIGR03561">
    <property type="entry name" value="organ_hyd_perox"/>
    <property type="match status" value="1"/>
</dbReference>
<dbReference type="VEuPathDB" id="FungiDB:BDEG_23318"/>
<evidence type="ECO:0000256" key="1">
    <source>
        <dbReference type="ARBA" id="ARBA00007378"/>
    </source>
</evidence>
<dbReference type="Gene3D" id="3.30.300.20">
    <property type="match status" value="1"/>
</dbReference>
<comment type="similarity">
    <text evidence="1">Belongs to the OsmC/Ohr family.</text>
</comment>
<organism evidence="2 3">
    <name type="scientific">Batrachochytrium dendrobatidis (strain JEL423)</name>
    <dbReference type="NCBI Taxonomy" id="403673"/>
    <lineage>
        <taxon>Eukaryota</taxon>
        <taxon>Fungi</taxon>
        <taxon>Fungi incertae sedis</taxon>
        <taxon>Chytridiomycota</taxon>
        <taxon>Chytridiomycota incertae sedis</taxon>
        <taxon>Chytridiomycetes</taxon>
        <taxon>Rhizophydiales</taxon>
        <taxon>Rhizophydiales incertae sedis</taxon>
        <taxon>Batrachochytrium</taxon>
    </lineage>
</organism>
<dbReference type="InterPro" id="IPR015946">
    <property type="entry name" value="KH_dom-like_a/b"/>
</dbReference>